<gene>
    <name evidence="1" type="ORF">7AX1_136</name>
</gene>
<evidence type="ECO:0000313" key="1">
    <source>
        <dbReference type="EMBL" id="ASN67765.1"/>
    </source>
</evidence>
<protein>
    <submittedName>
        <fullName evidence="1">Uncharacterized protein</fullName>
    </submittedName>
</protein>
<dbReference type="InterPro" id="IPR055753">
    <property type="entry name" value="DUF7329"/>
</dbReference>
<dbReference type="Pfam" id="PF24015">
    <property type="entry name" value="DUF7329"/>
    <property type="match status" value="1"/>
</dbReference>
<accession>A0A2H4IZ09</accession>
<reference evidence="1" key="1">
    <citation type="submission" date="2017-06" db="EMBL/GenBank/DDBJ databases">
        <title>Novel phages from South African skin metaviromes.</title>
        <authorList>
            <person name="van Zyl L.J."/>
            <person name="Abrahams Y."/>
            <person name="Stander E.A."/>
            <person name="Kirby B.M."/>
            <person name="Clavaud C."/>
            <person name="Farcet C."/>
            <person name="Breton L."/>
            <person name="Trindade M.I."/>
        </authorList>
    </citation>
    <scope>NUCLEOTIDE SEQUENCE</scope>
</reference>
<sequence length="246" mass="29059">MYIFINPLILEKNIVDKFFKENIQGISKIKYETDINRVSFESVEDEDVIFVGYIYKNIDTQYLKGSIYYVSNIGLFPDNFITVTKEEQHLSLLKQLMILLDIKDDKWLSIARDFTNYFNFINLEEINYTQVEKELNIDEVYISMMLDRVVNGGNNFFFLNENDVIYKYVLAHRILRKRNTGVVVITSQTRSTNDLITFHCKNVDKNYLTEVFDIRYNDKTNVFSTFIPSSVNRLAKNTMKFIKEGN</sequence>
<organism evidence="1">
    <name type="scientific">uncultured Caudovirales phage</name>
    <dbReference type="NCBI Taxonomy" id="2100421"/>
    <lineage>
        <taxon>Viruses</taxon>
        <taxon>Duplodnaviria</taxon>
        <taxon>Heunggongvirae</taxon>
        <taxon>Uroviricota</taxon>
        <taxon>Caudoviricetes</taxon>
        <taxon>Peduoviridae</taxon>
        <taxon>Maltschvirus</taxon>
        <taxon>Maltschvirus maltsch</taxon>
    </lineage>
</organism>
<name>A0A2H4IZ09_9CAUD</name>
<proteinExistence type="predicted"/>
<dbReference type="EMBL" id="MF417868">
    <property type="protein sequence ID" value="ASN67765.1"/>
    <property type="molecule type" value="Genomic_DNA"/>
</dbReference>